<keyword evidence="6 8" id="KW-0961">Cell wall biogenesis/degradation</keyword>
<dbReference type="EC" id="5.1.1.3" evidence="2 8"/>
<dbReference type="NCBIfam" id="TIGR00067">
    <property type="entry name" value="glut_race"/>
    <property type="match status" value="1"/>
</dbReference>
<dbReference type="InterPro" id="IPR015942">
    <property type="entry name" value="Asp/Glu/hydantoin_racemase"/>
</dbReference>
<dbReference type="InterPro" id="IPR033134">
    <property type="entry name" value="Asp/Glu_racemase_AS_2"/>
</dbReference>
<comment type="similarity">
    <text evidence="8">Belongs to the aspartate/glutamate racemases family.</text>
</comment>
<keyword evidence="3 8" id="KW-0133">Cell shape</keyword>
<dbReference type="PROSITE" id="PS00923">
    <property type="entry name" value="ASP_GLU_RACEMASE_1"/>
    <property type="match status" value="1"/>
</dbReference>
<gene>
    <name evidence="8" type="primary">murI</name>
    <name evidence="9" type="ORF">EDD65_107155</name>
</gene>
<dbReference type="SUPFAM" id="SSF53681">
    <property type="entry name" value="Aspartate/glutamate racemase"/>
    <property type="match status" value="2"/>
</dbReference>
<dbReference type="FunFam" id="3.40.50.1860:FF:000002">
    <property type="entry name" value="Glutamate racemase"/>
    <property type="match status" value="1"/>
</dbReference>
<sequence>MDNRPIGVFDSGIGGLTVLKEIVEQLPGEDIVYFGDTARIPYGTRSKETVIKYFFQSVRFLLTKEIKAIVVACNTASALAMEEAQKVFDIPFIGVVEPGSKAAVASTKNATIGVIGTEGTINSGAYQKKIRQMLPSAEIIGISCPLFVPIVEEGWENSDVAYIAAKKYLLELKEHNIDSLVLGCTHYPALRYTINKVLGDKVILINPAYETAKATKNMLKDRNLLSNKIDGGKCNYFVSDDPEKFKRIGGNILRKEIAFVQKINIENL</sequence>
<feature type="binding site" evidence="8">
    <location>
        <begin position="74"/>
        <end position="75"/>
    </location>
    <ligand>
        <name>substrate</name>
    </ligand>
</feature>
<keyword evidence="10" id="KW-1185">Reference proteome</keyword>
<dbReference type="InterPro" id="IPR018187">
    <property type="entry name" value="Asp/Glu_racemase_AS_1"/>
</dbReference>
<evidence type="ECO:0000313" key="10">
    <source>
        <dbReference type="Proteomes" id="UP000294567"/>
    </source>
</evidence>
<organism evidence="9 10">
    <name type="scientific">Keratinibaculum paraultunense</name>
    <dbReference type="NCBI Taxonomy" id="1278232"/>
    <lineage>
        <taxon>Bacteria</taxon>
        <taxon>Bacillati</taxon>
        <taxon>Bacillota</taxon>
        <taxon>Tissierellia</taxon>
        <taxon>Tissierellales</taxon>
        <taxon>Tepidimicrobiaceae</taxon>
        <taxon>Keratinibaculum</taxon>
    </lineage>
</organism>
<evidence type="ECO:0000313" key="9">
    <source>
        <dbReference type="EMBL" id="TCS88798.1"/>
    </source>
</evidence>
<dbReference type="RefSeq" id="WP_132027902.1">
    <property type="nucleotide sequence ID" value="NZ_CP068564.1"/>
</dbReference>
<dbReference type="GO" id="GO:0071555">
    <property type="term" value="P:cell wall organization"/>
    <property type="evidence" value="ECO:0007669"/>
    <property type="project" value="UniProtKB-KW"/>
</dbReference>
<keyword evidence="5 8" id="KW-0413">Isomerase</keyword>
<dbReference type="Gene3D" id="3.40.50.1860">
    <property type="match status" value="2"/>
</dbReference>
<dbReference type="Pfam" id="PF01177">
    <property type="entry name" value="Asp_Glu_race"/>
    <property type="match status" value="1"/>
</dbReference>
<keyword evidence="4 8" id="KW-0573">Peptidoglycan synthesis</keyword>
<dbReference type="GO" id="GO:0008881">
    <property type="term" value="F:glutamate racemase activity"/>
    <property type="evidence" value="ECO:0007669"/>
    <property type="project" value="UniProtKB-UniRule"/>
</dbReference>
<dbReference type="Proteomes" id="UP000294567">
    <property type="component" value="Unassembled WGS sequence"/>
</dbReference>
<comment type="pathway">
    <text evidence="8">Cell wall biogenesis; peptidoglycan biosynthesis.</text>
</comment>
<evidence type="ECO:0000256" key="6">
    <source>
        <dbReference type="ARBA" id="ARBA00023316"/>
    </source>
</evidence>
<accession>A0A4R3KUK2</accession>
<feature type="binding site" evidence="8">
    <location>
        <begin position="185"/>
        <end position="186"/>
    </location>
    <ligand>
        <name>substrate</name>
    </ligand>
</feature>
<dbReference type="PANTHER" id="PTHR21198">
    <property type="entry name" value="GLUTAMATE RACEMASE"/>
    <property type="match status" value="1"/>
</dbReference>
<evidence type="ECO:0000256" key="2">
    <source>
        <dbReference type="ARBA" id="ARBA00013090"/>
    </source>
</evidence>
<protein>
    <recommendedName>
        <fullName evidence="7 8">Glutamate racemase</fullName>
        <ecNumber evidence="2 8">5.1.1.3</ecNumber>
    </recommendedName>
</protein>
<feature type="binding site" evidence="8">
    <location>
        <begin position="42"/>
        <end position="43"/>
    </location>
    <ligand>
        <name>substrate</name>
    </ligand>
</feature>
<evidence type="ECO:0000256" key="5">
    <source>
        <dbReference type="ARBA" id="ARBA00023235"/>
    </source>
</evidence>
<dbReference type="InterPro" id="IPR001920">
    <property type="entry name" value="Asp/Glu_race"/>
</dbReference>
<reference evidence="9 10" key="1">
    <citation type="submission" date="2019-03" db="EMBL/GenBank/DDBJ databases">
        <title>Genomic Encyclopedia of Type Strains, Phase IV (KMG-IV): sequencing the most valuable type-strain genomes for metagenomic binning, comparative biology and taxonomic classification.</title>
        <authorList>
            <person name="Goeker M."/>
        </authorList>
    </citation>
    <scope>NUCLEOTIDE SEQUENCE [LARGE SCALE GENOMIC DNA]</scope>
    <source>
        <strain evidence="9 10">DSM 26752</strain>
    </source>
</reference>
<dbReference type="GO" id="GO:0009252">
    <property type="term" value="P:peptidoglycan biosynthetic process"/>
    <property type="evidence" value="ECO:0007669"/>
    <property type="project" value="UniProtKB-UniRule"/>
</dbReference>
<dbReference type="EMBL" id="SMAE01000007">
    <property type="protein sequence ID" value="TCS88798.1"/>
    <property type="molecule type" value="Genomic_DNA"/>
</dbReference>
<name>A0A4R3KUK2_9FIRM</name>
<evidence type="ECO:0000256" key="8">
    <source>
        <dbReference type="HAMAP-Rule" id="MF_00258"/>
    </source>
</evidence>
<evidence type="ECO:0000256" key="7">
    <source>
        <dbReference type="ARBA" id="ARBA00070053"/>
    </source>
</evidence>
<feature type="active site" description="Proton donor/acceptor" evidence="8">
    <location>
        <position position="73"/>
    </location>
</feature>
<dbReference type="PANTHER" id="PTHR21198:SF2">
    <property type="entry name" value="GLUTAMATE RACEMASE"/>
    <property type="match status" value="1"/>
</dbReference>
<dbReference type="GO" id="GO:0008360">
    <property type="term" value="P:regulation of cell shape"/>
    <property type="evidence" value="ECO:0007669"/>
    <property type="project" value="UniProtKB-KW"/>
</dbReference>
<dbReference type="AlphaFoldDB" id="A0A4R3KUK2"/>
<dbReference type="OrthoDB" id="9801055at2"/>
<evidence type="ECO:0000256" key="4">
    <source>
        <dbReference type="ARBA" id="ARBA00022984"/>
    </source>
</evidence>
<evidence type="ECO:0000256" key="3">
    <source>
        <dbReference type="ARBA" id="ARBA00022960"/>
    </source>
</evidence>
<feature type="active site" description="Proton donor/acceptor" evidence="8">
    <location>
        <position position="184"/>
    </location>
</feature>
<comment type="catalytic activity">
    <reaction evidence="1 8">
        <text>L-glutamate = D-glutamate</text>
        <dbReference type="Rhea" id="RHEA:12813"/>
        <dbReference type="ChEBI" id="CHEBI:29985"/>
        <dbReference type="ChEBI" id="CHEBI:29986"/>
        <dbReference type="EC" id="5.1.1.3"/>
    </reaction>
</comment>
<dbReference type="UniPathway" id="UPA00219"/>
<dbReference type="HAMAP" id="MF_00258">
    <property type="entry name" value="Glu_racemase"/>
    <property type="match status" value="1"/>
</dbReference>
<comment type="function">
    <text evidence="8">Provides the (R)-glutamate required for cell wall biosynthesis.</text>
</comment>
<feature type="binding site" evidence="8">
    <location>
        <begin position="10"/>
        <end position="11"/>
    </location>
    <ligand>
        <name>substrate</name>
    </ligand>
</feature>
<proteinExistence type="inferred from homology"/>
<comment type="caution">
    <text evidence="9">The sequence shown here is derived from an EMBL/GenBank/DDBJ whole genome shotgun (WGS) entry which is preliminary data.</text>
</comment>
<dbReference type="InterPro" id="IPR004391">
    <property type="entry name" value="Glu_race"/>
</dbReference>
<dbReference type="PROSITE" id="PS00924">
    <property type="entry name" value="ASP_GLU_RACEMASE_2"/>
    <property type="match status" value="1"/>
</dbReference>
<evidence type="ECO:0000256" key="1">
    <source>
        <dbReference type="ARBA" id="ARBA00001602"/>
    </source>
</evidence>